<gene>
    <name evidence="1" type="ORF">MRB53_015464</name>
</gene>
<proteinExistence type="predicted"/>
<dbReference type="EMBL" id="CM056813">
    <property type="protein sequence ID" value="KAJ8638770.1"/>
    <property type="molecule type" value="Genomic_DNA"/>
</dbReference>
<dbReference type="Proteomes" id="UP001234297">
    <property type="component" value="Chromosome 5"/>
</dbReference>
<organism evidence="1 2">
    <name type="scientific">Persea americana</name>
    <name type="common">Avocado</name>
    <dbReference type="NCBI Taxonomy" id="3435"/>
    <lineage>
        <taxon>Eukaryota</taxon>
        <taxon>Viridiplantae</taxon>
        <taxon>Streptophyta</taxon>
        <taxon>Embryophyta</taxon>
        <taxon>Tracheophyta</taxon>
        <taxon>Spermatophyta</taxon>
        <taxon>Magnoliopsida</taxon>
        <taxon>Magnoliidae</taxon>
        <taxon>Laurales</taxon>
        <taxon>Lauraceae</taxon>
        <taxon>Persea</taxon>
    </lineage>
</organism>
<keyword evidence="2" id="KW-1185">Reference proteome</keyword>
<reference evidence="1 2" key="1">
    <citation type="journal article" date="2022" name="Hortic Res">
        <title>A haplotype resolved chromosomal level avocado genome allows analysis of novel avocado genes.</title>
        <authorList>
            <person name="Nath O."/>
            <person name="Fletcher S.J."/>
            <person name="Hayward A."/>
            <person name="Shaw L.M."/>
            <person name="Masouleh A.K."/>
            <person name="Furtado A."/>
            <person name="Henry R.J."/>
            <person name="Mitter N."/>
        </authorList>
    </citation>
    <scope>NUCLEOTIDE SEQUENCE [LARGE SCALE GENOMIC DNA]</scope>
    <source>
        <strain evidence="2">cv. Hass</strain>
    </source>
</reference>
<comment type="caution">
    <text evidence="1">The sequence shown here is derived from an EMBL/GenBank/DDBJ whole genome shotgun (WGS) entry which is preliminary data.</text>
</comment>
<protein>
    <submittedName>
        <fullName evidence="1">Uncharacterized protein</fullName>
    </submittedName>
</protein>
<accession>A0ACC2LZF8</accession>
<evidence type="ECO:0000313" key="2">
    <source>
        <dbReference type="Proteomes" id="UP001234297"/>
    </source>
</evidence>
<evidence type="ECO:0000313" key="1">
    <source>
        <dbReference type="EMBL" id="KAJ8638770.1"/>
    </source>
</evidence>
<sequence length="324" mass="35840">MFQPMNDPCCCSLEDTYVAPRRAFRMLGIDKLLIQGLFYALIVNSILKCSIDAGAFEGVGSKLQSVLKDARSLLDFYYSIGGLVLIKGYVPNVFDNFSENMVVDGSTNNLGWWDKVDVFLLAIFLISKASYENVAKMSVHCPYLELHATEFLLHREFDATMPTVAPLFDVGICVGYMICSLPHGYYASRLAMKMLKRCLEDTYEAPRRAFRILGIDKTADTSPATCPLIAETLASQSSKAKGLFYALIVNSILRCSIDARAFEGFGSKLQSVLKDARSLLDCYYSIGGLVLIKSRISPPECNKSSLQSHRTATPLRPPSSSLQP</sequence>
<name>A0ACC2LZF8_PERAE</name>